<proteinExistence type="predicted"/>
<dbReference type="PRINTS" id="PR00455">
    <property type="entry name" value="HTHTETR"/>
</dbReference>
<keyword evidence="1" id="KW-0805">Transcription regulation</keyword>
<dbReference type="SUPFAM" id="SSF48498">
    <property type="entry name" value="Tetracyclin repressor-like, C-terminal domain"/>
    <property type="match status" value="1"/>
</dbReference>
<protein>
    <submittedName>
        <fullName evidence="6">TetR/AcrR family transcriptional regulator</fullName>
    </submittedName>
</protein>
<dbReference type="PROSITE" id="PS50977">
    <property type="entry name" value="HTH_TETR_2"/>
    <property type="match status" value="1"/>
</dbReference>
<gene>
    <name evidence="6" type="ORF">DEM34_08275</name>
</gene>
<keyword evidence="2 4" id="KW-0238">DNA-binding</keyword>
<sequence>MARENSTAERILEAAERRLRAGGYNGFSFRDLAEDVGVRSASVHHHFPTKGDLVARLAARYADRFLATVADAPGGAGRIAAYREAFRRSLESGCVMCLCGLLGAESAALPPEVARESRRFFERAAAHLAEGLHDSVSEPETTALTVLAQLEGASLLARVFGSPDVFDRATAALERLTPR</sequence>
<dbReference type="InterPro" id="IPR036271">
    <property type="entry name" value="Tet_transcr_reg_TetR-rel_C_sf"/>
</dbReference>
<keyword evidence="3" id="KW-0804">Transcription</keyword>
<evidence type="ECO:0000256" key="3">
    <source>
        <dbReference type="ARBA" id="ARBA00023163"/>
    </source>
</evidence>
<feature type="domain" description="HTH tetR-type" evidence="5">
    <location>
        <begin position="5"/>
        <end position="65"/>
    </location>
</feature>
<dbReference type="Gene3D" id="1.10.357.10">
    <property type="entry name" value="Tetracycline Repressor, domain 2"/>
    <property type="match status" value="1"/>
</dbReference>
<dbReference type="PANTHER" id="PTHR47506:SF1">
    <property type="entry name" value="HTH-TYPE TRANSCRIPTIONAL REGULATOR YJDC"/>
    <property type="match status" value="1"/>
</dbReference>
<dbReference type="SUPFAM" id="SSF46689">
    <property type="entry name" value="Homeodomain-like"/>
    <property type="match status" value="1"/>
</dbReference>
<feature type="DNA-binding region" description="H-T-H motif" evidence="4">
    <location>
        <begin position="28"/>
        <end position="47"/>
    </location>
</feature>
<dbReference type="OrthoDB" id="9809772at2"/>
<name>A0A2U2N3I3_9GAMM</name>
<dbReference type="InterPro" id="IPR009057">
    <property type="entry name" value="Homeodomain-like_sf"/>
</dbReference>
<dbReference type="InterPro" id="IPR001647">
    <property type="entry name" value="HTH_TetR"/>
</dbReference>
<evidence type="ECO:0000313" key="6">
    <source>
        <dbReference type="EMBL" id="PWG63544.1"/>
    </source>
</evidence>
<comment type="caution">
    <text evidence="6">The sequence shown here is derived from an EMBL/GenBank/DDBJ whole genome shotgun (WGS) entry which is preliminary data.</text>
</comment>
<evidence type="ECO:0000256" key="4">
    <source>
        <dbReference type="PROSITE-ProRule" id="PRU00335"/>
    </source>
</evidence>
<dbReference type="Pfam" id="PF00440">
    <property type="entry name" value="TetR_N"/>
    <property type="match status" value="1"/>
</dbReference>
<dbReference type="GO" id="GO:0003677">
    <property type="term" value="F:DNA binding"/>
    <property type="evidence" value="ECO:0007669"/>
    <property type="project" value="UniProtKB-UniRule"/>
</dbReference>
<dbReference type="EMBL" id="QFFI01000010">
    <property type="protein sequence ID" value="PWG63544.1"/>
    <property type="molecule type" value="Genomic_DNA"/>
</dbReference>
<organism evidence="6 7">
    <name type="scientific">Sediminicurvatus halobius</name>
    <dbReference type="NCBI Taxonomy" id="2182432"/>
    <lineage>
        <taxon>Bacteria</taxon>
        <taxon>Pseudomonadati</taxon>
        <taxon>Pseudomonadota</taxon>
        <taxon>Gammaproteobacteria</taxon>
        <taxon>Chromatiales</taxon>
        <taxon>Ectothiorhodospiraceae</taxon>
        <taxon>Sediminicurvatus</taxon>
    </lineage>
</organism>
<dbReference type="AlphaFoldDB" id="A0A2U2N3I3"/>
<accession>A0A2U2N3I3</accession>
<reference evidence="6 7" key="1">
    <citation type="submission" date="2018-05" db="EMBL/GenBank/DDBJ databases">
        <title>Spiribacter halobius sp. nov., a moderately halophilic bacterium isolated from marine solar saltern.</title>
        <authorList>
            <person name="Zheng W.-S."/>
            <person name="Lu D.-C."/>
            <person name="Du Z.-J."/>
        </authorList>
    </citation>
    <scope>NUCLEOTIDE SEQUENCE [LARGE SCALE GENOMIC DNA]</scope>
    <source>
        <strain evidence="6 7">E85</strain>
    </source>
</reference>
<evidence type="ECO:0000259" key="5">
    <source>
        <dbReference type="PROSITE" id="PS50977"/>
    </source>
</evidence>
<dbReference type="PANTHER" id="PTHR47506">
    <property type="entry name" value="TRANSCRIPTIONAL REGULATORY PROTEIN"/>
    <property type="match status" value="1"/>
</dbReference>
<evidence type="ECO:0000256" key="2">
    <source>
        <dbReference type="ARBA" id="ARBA00023125"/>
    </source>
</evidence>
<dbReference type="RefSeq" id="WP_109678120.1">
    <property type="nucleotide sequence ID" value="NZ_CP086615.1"/>
</dbReference>
<evidence type="ECO:0000256" key="1">
    <source>
        <dbReference type="ARBA" id="ARBA00023015"/>
    </source>
</evidence>
<evidence type="ECO:0000313" key="7">
    <source>
        <dbReference type="Proteomes" id="UP000245474"/>
    </source>
</evidence>
<dbReference type="Proteomes" id="UP000245474">
    <property type="component" value="Unassembled WGS sequence"/>
</dbReference>
<keyword evidence="7" id="KW-1185">Reference proteome</keyword>